<evidence type="ECO:0000313" key="3">
    <source>
        <dbReference type="Proteomes" id="UP000326924"/>
    </source>
</evidence>
<sequence>MVQPAARLGICLHESARFQYSICSTSTCHYMLYLGITGPKVYESKAQYQAILCSRACFLQRVSFQSSRGFGPFSFHSSTLVVTIQLLCARTRPPGYIKAGLLLSSSFLITLLIASKFHRISKILKNSASIFASFDFFASSRTTPRQCLTITLTPGPPTLATWRKTRRSKKMRRT</sequence>
<dbReference type="EMBL" id="VXIS01000225">
    <property type="protein sequence ID" value="KAA8896157.1"/>
    <property type="molecule type" value="Genomic_DNA"/>
</dbReference>
<dbReference type="InParanoid" id="A0A5J5EM65"/>
<evidence type="ECO:0000313" key="2">
    <source>
        <dbReference type="EMBL" id="KAA8896157.1"/>
    </source>
</evidence>
<keyword evidence="1" id="KW-0472">Membrane</keyword>
<dbReference type="AlphaFoldDB" id="A0A5J5EM65"/>
<name>A0A5J5EM65_9PEZI</name>
<keyword evidence="3" id="KW-1185">Reference proteome</keyword>
<keyword evidence="1" id="KW-0812">Transmembrane</keyword>
<keyword evidence="1" id="KW-1133">Transmembrane helix</keyword>
<evidence type="ECO:0000256" key="1">
    <source>
        <dbReference type="SAM" id="Phobius"/>
    </source>
</evidence>
<feature type="transmembrane region" description="Helical" evidence="1">
    <location>
        <begin position="95"/>
        <end position="115"/>
    </location>
</feature>
<comment type="caution">
    <text evidence="2">The sequence shown here is derived from an EMBL/GenBank/DDBJ whole genome shotgun (WGS) entry which is preliminary data.</text>
</comment>
<gene>
    <name evidence="2" type="ORF">FN846DRAFT_966148</name>
</gene>
<proteinExistence type="predicted"/>
<dbReference type="Proteomes" id="UP000326924">
    <property type="component" value="Unassembled WGS sequence"/>
</dbReference>
<organism evidence="2 3">
    <name type="scientific">Sphaerosporella brunnea</name>
    <dbReference type="NCBI Taxonomy" id="1250544"/>
    <lineage>
        <taxon>Eukaryota</taxon>
        <taxon>Fungi</taxon>
        <taxon>Dikarya</taxon>
        <taxon>Ascomycota</taxon>
        <taxon>Pezizomycotina</taxon>
        <taxon>Pezizomycetes</taxon>
        <taxon>Pezizales</taxon>
        <taxon>Pyronemataceae</taxon>
        <taxon>Sphaerosporella</taxon>
    </lineage>
</organism>
<protein>
    <submittedName>
        <fullName evidence="2">Uncharacterized protein</fullName>
    </submittedName>
</protein>
<accession>A0A5J5EM65</accession>
<reference evidence="2 3" key="1">
    <citation type="submission" date="2019-09" db="EMBL/GenBank/DDBJ databases">
        <title>Draft genome of the ectomycorrhizal ascomycete Sphaerosporella brunnea.</title>
        <authorList>
            <consortium name="DOE Joint Genome Institute"/>
            <person name="Benucci G.M."/>
            <person name="Marozzi G."/>
            <person name="Antonielli L."/>
            <person name="Sanchez S."/>
            <person name="Marco P."/>
            <person name="Wang X."/>
            <person name="Falini L.B."/>
            <person name="Barry K."/>
            <person name="Haridas S."/>
            <person name="Lipzen A."/>
            <person name="Labutti K."/>
            <person name="Grigoriev I.V."/>
            <person name="Murat C."/>
            <person name="Martin F."/>
            <person name="Albertini E."/>
            <person name="Donnini D."/>
            <person name="Bonito G."/>
        </authorList>
    </citation>
    <scope>NUCLEOTIDE SEQUENCE [LARGE SCALE GENOMIC DNA]</scope>
    <source>
        <strain evidence="2 3">Sb_GMNB300</strain>
    </source>
</reference>